<keyword evidence="2" id="KW-0472">Membrane</keyword>
<evidence type="ECO:0000313" key="3">
    <source>
        <dbReference type="EMBL" id="PJC30239.1"/>
    </source>
</evidence>
<dbReference type="InterPro" id="IPR042000">
    <property type="entry name" value="Sortase_D_2"/>
</dbReference>
<dbReference type="InterPro" id="IPR023365">
    <property type="entry name" value="Sortase_dom-sf"/>
</dbReference>
<keyword evidence="2" id="KW-1133">Transmembrane helix</keyword>
<protein>
    <recommendedName>
        <fullName evidence="5">Sortase</fullName>
    </recommendedName>
</protein>
<dbReference type="SUPFAM" id="SSF63817">
    <property type="entry name" value="Sortase"/>
    <property type="match status" value="1"/>
</dbReference>
<dbReference type="Proteomes" id="UP000231383">
    <property type="component" value="Unassembled WGS sequence"/>
</dbReference>
<proteinExistence type="predicted"/>
<keyword evidence="1" id="KW-0378">Hydrolase</keyword>
<evidence type="ECO:0000256" key="1">
    <source>
        <dbReference type="ARBA" id="ARBA00022801"/>
    </source>
</evidence>
<keyword evidence="2" id="KW-0812">Transmembrane</keyword>
<gene>
    <name evidence="3" type="ORF">CO051_06750</name>
</gene>
<dbReference type="GO" id="GO:0016787">
    <property type="term" value="F:hydrolase activity"/>
    <property type="evidence" value="ECO:0007669"/>
    <property type="project" value="UniProtKB-KW"/>
</dbReference>
<dbReference type="InterPro" id="IPR005754">
    <property type="entry name" value="Sortase"/>
</dbReference>
<reference evidence="4" key="1">
    <citation type="submission" date="2017-09" db="EMBL/GenBank/DDBJ databases">
        <title>Depth-based differentiation of microbial function through sediment-hosted aquifers and enrichment of novel symbionts in the deep terrestrial subsurface.</title>
        <authorList>
            <person name="Probst A.J."/>
            <person name="Ladd B."/>
            <person name="Jarett J.K."/>
            <person name="Geller-Mcgrath D.E."/>
            <person name="Sieber C.M.K."/>
            <person name="Emerson J.B."/>
            <person name="Anantharaman K."/>
            <person name="Thomas B.C."/>
            <person name="Malmstrom R."/>
            <person name="Stieglmeier M."/>
            <person name="Klingl A."/>
            <person name="Woyke T."/>
            <person name="Ryan C.M."/>
            <person name="Banfield J.F."/>
        </authorList>
    </citation>
    <scope>NUCLEOTIDE SEQUENCE [LARGE SCALE GENOMIC DNA]</scope>
</reference>
<feature type="transmembrane region" description="Helical" evidence="2">
    <location>
        <begin position="20"/>
        <end position="38"/>
    </location>
</feature>
<dbReference type="CDD" id="cd06166">
    <property type="entry name" value="Sortase_D_2"/>
    <property type="match status" value="1"/>
</dbReference>
<dbReference type="Gene3D" id="2.40.260.10">
    <property type="entry name" value="Sortase"/>
    <property type="match status" value="1"/>
</dbReference>
<dbReference type="AlphaFoldDB" id="A0A2M8EWK7"/>
<dbReference type="EMBL" id="PFSC01000176">
    <property type="protein sequence ID" value="PJC30239.1"/>
    <property type="molecule type" value="Genomic_DNA"/>
</dbReference>
<name>A0A2M8EWK7_9BACT</name>
<evidence type="ECO:0000256" key="2">
    <source>
        <dbReference type="SAM" id="Phobius"/>
    </source>
</evidence>
<evidence type="ECO:0000313" key="4">
    <source>
        <dbReference type="Proteomes" id="UP000231383"/>
    </source>
</evidence>
<dbReference type="NCBIfam" id="TIGR01076">
    <property type="entry name" value="sortase_fam"/>
    <property type="match status" value="1"/>
</dbReference>
<comment type="caution">
    <text evidence="3">The sequence shown here is derived from an EMBL/GenBank/DDBJ whole genome shotgun (WGS) entry which is preliminary data.</text>
</comment>
<dbReference type="Pfam" id="PF04203">
    <property type="entry name" value="Sortase"/>
    <property type="match status" value="1"/>
</dbReference>
<accession>A0A2M8EWK7</accession>
<sequence>MALTIYRKQILSKRRQLVQFASYIILFIGVSFLFWAFYPMISFELYARLFLKRVAASPLPESETVSSLEFAQSVYADGLSLSNNLRDFTQANVWFPASNLPIARKDLNTDSYTLSIPRLNLSNLNVKVGENDLSESLIHYLPTSLPGQYGNVAIFGHSTLPQLFNPKDYKSVFTYLPKLEVGDKIYVQVNGGKYEYEVYDMFIVNPDEVSVLDQQFNDSILTLITCVPPGTYLQRLVVRARLVRDTSLSLK</sequence>
<evidence type="ECO:0008006" key="5">
    <source>
        <dbReference type="Google" id="ProtNLM"/>
    </source>
</evidence>
<organism evidence="3 4">
    <name type="scientific">Candidatus Roizmanbacteria bacterium CG_4_9_14_0_2_um_filter_39_13</name>
    <dbReference type="NCBI Taxonomy" id="1974839"/>
    <lineage>
        <taxon>Bacteria</taxon>
        <taxon>Candidatus Roizmaniibacteriota</taxon>
    </lineage>
</organism>